<proteinExistence type="inferred from homology"/>
<evidence type="ECO:0000256" key="1">
    <source>
        <dbReference type="ARBA" id="ARBA00022723"/>
    </source>
</evidence>
<comment type="similarity">
    <text evidence="4">Belongs to the cyclic nucleotide phosphodiesterase class-III family.</text>
</comment>
<evidence type="ECO:0000313" key="7">
    <source>
        <dbReference type="Proteomes" id="UP000317901"/>
    </source>
</evidence>
<evidence type="ECO:0000259" key="5">
    <source>
        <dbReference type="Pfam" id="PF00149"/>
    </source>
</evidence>
<gene>
    <name evidence="6" type="primary">cpdA</name>
    <name evidence="6" type="ORF">FJD37_01415</name>
</gene>
<evidence type="ECO:0000256" key="3">
    <source>
        <dbReference type="ARBA" id="ARBA00023004"/>
    </source>
</evidence>
<dbReference type="GO" id="GO:0046872">
    <property type="term" value="F:metal ion binding"/>
    <property type="evidence" value="ECO:0007669"/>
    <property type="project" value="UniProtKB-KW"/>
</dbReference>
<keyword evidence="3" id="KW-0408">Iron</keyword>
<comment type="caution">
    <text evidence="6">The sequence shown here is derived from an EMBL/GenBank/DDBJ whole genome shotgun (WGS) entry which is preliminary data.</text>
</comment>
<dbReference type="InterPro" id="IPR029052">
    <property type="entry name" value="Metallo-depent_PP-like"/>
</dbReference>
<accession>A0A5C5Q6X7</accession>
<evidence type="ECO:0000313" key="6">
    <source>
        <dbReference type="EMBL" id="TWS00446.1"/>
    </source>
</evidence>
<dbReference type="EC" id="3.1.4.53" evidence="6"/>
<feature type="domain" description="Calcineurin-like phosphoesterase" evidence="5">
    <location>
        <begin position="16"/>
        <end position="202"/>
    </location>
</feature>
<keyword evidence="2 6" id="KW-0378">Hydrolase</keyword>
<dbReference type="SUPFAM" id="SSF56300">
    <property type="entry name" value="Metallo-dependent phosphatases"/>
    <property type="match status" value="1"/>
</dbReference>
<protein>
    <submittedName>
        <fullName evidence="6">3',5'-cyclic-AMP phosphodiesterase</fullName>
        <ecNumber evidence="6">3.1.4.53</ecNumber>
    </submittedName>
</protein>
<dbReference type="NCBIfam" id="NF008359">
    <property type="entry name" value="PRK11148.1"/>
    <property type="match status" value="1"/>
</dbReference>
<reference evidence="6 7" key="1">
    <citation type="submission" date="2019-06" db="EMBL/GenBank/DDBJ databases">
        <title>Pseudomonas bimorpha sp. nov. isolated from bovine raw milk and skim milk concentrate.</title>
        <authorList>
            <person name="Hofmann K."/>
            <person name="Huptas C."/>
            <person name="Doll E."/>
            <person name="Scherer S."/>
            <person name="Wenning M."/>
        </authorList>
    </citation>
    <scope>NUCLEOTIDE SEQUENCE [LARGE SCALE GENOMIC DNA]</scope>
    <source>
        <strain evidence="6 7">DSM 108990</strain>
    </source>
</reference>
<dbReference type="GO" id="GO:0004115">
    <property type="term" value="F:3',5'-cyclic-AMP phosphodiesterase activity"/>
    <property type="evidence" value="ECO:0007669"/>
    <property type="project" value="UniProtKB-EC"/>
</dbReference>
<dbReference type="EMBL" id="VFIP01000002">
    <property type="protein sequence ID" value="TWS00446.1"/>
    <property type="molecule type" value="Genomic_DNA"/>
</dbReference>
<dbReference type="PANTHER" id="PTHR42988:SF2">
    <property type="entry name" value="CYCLIC NUCLEOTIDE PHOSPHODIESTERASE CBUA0032-RELATED"/>
    <property type="match status" value="1"/>
</dbReference>
<dbReference type="Proteomes" id="UP000317901">
    <property type="component" value="Unassembled WGS sequence"/>
</dbReference>
<keyword evidence="1" id="KW-0479">Metal-binding</keyword>
<name>A0A5C5Q6X7_9PSED</name>
<dbReference type="CDD" id="cd07402">
    <property type="entry name" value="MPP_GpdQ"/>
    <property type="match status" value="1"/>
</dbReference>
<dbReference type="InterPro" id="IPR004843">
    <property type="entry name" value="Calcineurin-like_PHP"/>
</dbReference>
<evidence type="ECO:0000256" key="4">
    <source>
        <dbReference type="ARBA" id="ARBA00025742"/>
    </source>
</evidence>
<organism evidence="6 7">
    <name type="scientific">Pseudomonas saxonica</name>
    <dbReference type="NCBI Taxonomy" id="2600598"/>
    <lineage>
        <taxon>Bacteria</taxon>
        <taxon>Pseudomonadati</taxon>
        <taxon>Pseudomonadota</taxon>
        <taxon>Gammaproteobacteria</taxon>
        <taxon>Pseudomonadales</taxon>
        <taxon>Pseudomonadaceae</taxon>
        <taxon>Pseudomonas</taxon>
    </lineage>
</organism>
<dbReference type="Gene3D" id="3.60.21.10">
    <property type="match status" value="1"/>
</dbReference>
<dbReference type="Pfam" id="PF00149">
    <property type="entry name" value="Metallophos"/>
    <property type="match status" value="1"/>
</dbReference>
<sequence length="271" mass="30205">MPNVSTLTTDDPVLLVQLTDSHLFADTDGALLGLKTAESLQRVIDLVRAEQPRIDLLLATGDLTQDSTVEAYQRFRQMTQALAASARWLPGNHDDLAPMAEAAVQSRLLEPVVDIGNWRITLLNSSVAGKAHGYLEDDQLQLLAQALSEAPERHHLVCLHHHPVPIGCEWMNGISLHNATAFWSVVDRFPQVRVVLWGHVHQAFDQQRNDVRLLATPSTCLQFEPGSKDFKVSNQAPGYRWLRLLPDGDVQTGISRLADFTFEPDYSANNY</sequence>
<evidence type="ECO:0000256" key="2">
    <source>
        <dbReference type="ARBA" id="ARBA00022801"/>
    </source>
</evidence>
<dbReference type="InterPro" id="IPR050884">
    <property type="entry name" value="CNP_phosphodiesterase-III"/>
</dbReference>
<dbReference type="PANTHER" id="PTHR42988">
    <property type="entry name" value="PHOSPHOHYDROLASE"/>
    <property type="match status" value="1"/>
</dbReference>
<dbReference type="OrthoDB" id="9784378at2"/>
<dbReference type="InterPro" id="IPR026575">
    <property type="entry name" value="GpdQ/CpdA-like"/>
</dbReference>
<dbReference type="RefSeq" id="WP_146424662.1">
    <property type="nucleotide sequence ID" value="NZ_VFIP01000002.1"/>
</dbReference>
<dbReference type="AlphaFoldDB" id="A0A5C5Q6X7"/>